<dbReference type="OrthoDB" id="5600188at2759"/>
<feature type="region of interest" description="Disordered" evidence="1">
    <location>
        <begin position="607"/>
        <end position="629"/>
    </location>
</feature>
<dbReference type="Proteomes" id="UP000268162">
    <property type="component" value="Unassembled WGS sequence"/>
</dbReference>
<feature type="compositionally biased region" description="Polar residues" evidence="1">
    <location>
        <begin position="330"/>
        <end position="349"/>
    </location>
</feature>
<dbReference type="EMBL" id="ML002400">
    <property type="protein sequence ID" value="RKP38151.1"/>
    <property type="molecule type" value="Genomic_DNA"/>
</dbReference>
<evidence type="ECO:0000313" key="2">
    <source>
        <dbReference type="EMBL" id="RKP38151.1"/>
    </source>
</evidence>
<organism evidence="2 3">
    <name type="scientific">Dimargaris cristalligena</name>
    <dbReference type="NCBI Taxonomy" id="215637"/>
    <lineage>
        <taxon>Eukaryota</taxon>
        <taxon>Fungi</taxon>
        <taxon>Fungi incertae sedis</taxon>
        <taxon>Zoopagomycota</taxon>
        <taxon>Kickxellomycotina</taxon>
        <taxon>Dimargaritomycetes</taxon>
        <taxon>Dimargaritales</taxon>
        <taxon>Dimargaritaceae</taxon>
        <taxon>Dimargaris</taxon>
    </lineage>
</organism>
<feature type="region of interest" description="Disordered" evidence="1">
    <location>
        <begin position="87"/>
        <end position="230"/>
    </location>
</feature>
<reference evidence="3" key="1">
    <citation type="journal article" date="2018" name="Nat. Microbiol.">
        <title>Leveraging single-cell genomics to expand the fungal tree of life.</title>
        <authorList>
            <person name="Ahrendt S.R."/>
            <person name="Quandt C.A."/>
            <person name="Ciobanu D."/>
            <person name="Clum A."/>
            <person name="Salamov A."/>
            <person name="Andreopoulos B."/>
            <person name="Cheng J.F."/>
            <person name="Woyke T."/>
            <person name="Pelin A."/>
            <person name="Henrissat B."/>
            <person name="Reynolds N.K."/>
            <person name="Benny G.L."/>
            <person name="Smith M.E."/>
            <person name="James T.Y."/>
            <person name="Grigoriev I.V."/>
        </authorList>
    </citation>
    <scope>NUCLEOTIDE SEQUENCE [LARGE SCALE GENOMIC DNA]</scope>
    <source>
        <strain evidence="3">RSA 468</strain>
    </source>
</reference>
<feature type="compositionally biased region" description="Basic and acidic residues" evidence="1">
    <location>
        <begin position="713"/>
        <end position="727"/>
    </location>
</feature>
<feature type="compositionally biased region" description="Low complexity" evidence="1">
    <location>
        <begin position="200"/>
        <end position="216"/>
    </location>
</feature>
<feature type="compositionally biased region" description="Polar residues" evidence="1">
    <location>
        <begin position="733"/>
        <end position="746"/>
    </location>
</feature>
<feature type="compositionally biased region" description="Polar residues" evidence="1">
    <location>
        <begin position="220"/>
        <end position="230"/>
    </location>
</feature>
<evidence type="ECO:0000256" key="1">
    <source>
        <dbReference type="SAM" id="MobiDB-lite"/>
    </source>
</evidence>
<feature type="compositionally biased region" description="Polar residues" evidence="1">
    <location>
        <begin position="155"/>
        <end position="177"/>
    </location>
</feature>
<feature type="compositionally biased region" description="Basic and acidic residues" evidence="1">
    <location>
        <begin position="881"/>
        <end position="891"/>
    </location>
</feature>
<dbReference type="AlphaFoldDB" id="A0A4P9ZYK2"/>
<feature type="region of interest" description="Disordered" evidence="1">
    <location>
        <begin position="713"/>
        <end position="919"/>
    </location>
</feature>
<name>A0A4P9ZYK2_9FUNG</name>
<evidence type="ECO:0000313" key="3">
    <source>
        <dbReference type="Proteomes" id="UP000268162"/>
    </source>
</evidence>
<feature type="region of interest" description="Disordered" evidence="1">
    <location>
        <begin position="41"/>
        <end position="61"/>
    </location>
</feature>
<feature type="compositionally biased region" description="Basic and acidic residues" evidence="1">
    <location>
        <begin position="766"/>
        <end position="797"/>
    </location>
</feature>
<sequence length="919" mass="97913">MSKILEYFMGTGSSESNPINVEDPSYDASNYVPMGQNKLPKATTTATGRGKQPEHYSPHVSSPLAHHRCDCDENQCHCTMTSNTEDDVAQRKAPHHTNGEQLTSTRDVPGGFGYRSKGSAASPEAITLAHSGNPMSSNSHFPQRQESDTIGDYSSPIQSGPQASVASVSSSDRQMTNAAGLAAQETRRASREAMPGAAQVSRGPMMGGPSSSSSVPQNPRLPQSEQNTGGVQRTAYEKTAQVVSQSGKPAGASAAATGLSFAHGPGAANVATTAKAAAHVATGQATLGEKIKVAKAAQIMTGGGRSLANTSDRMATAGAAAAASAVGVTRSSNAPHSADQQPKANIQSDPETHRLADTIGNYAHPRSDRGSPSVQDDVYNYPTQPREALSDHRPNKAERPEVIAVRQSDRSLHTDSSSNSMGGGVHSPQIPVGPGRAVHAQPNDEQETAASPVVDCQGVGIDSKAAPVADPDAPSRIQITDSEGNVQEEAEGATHALGTQGLAIHNLAPRRGDPASSIRRNTSNNSFTCYDDRFSSGHTYGLAGARGVGTCVPPEDALHPNPNSEGYKYGIAGGKGPYIPHALPHQRPGNNLDPRSTGHLYGIGGGSSLRSDSESISSRGSTSDLYGLQGTGGIRMYEREERRRHKRYLHDRHPSGTAVPSMHPMGAERYQDLLDAQEAGIETHHRHPPGTAIPAAHSEQIYHEQSEIRHGLDHNAPIDRNDPEHKPPPGTAISHNYPPSGTSFDENWNRDDTHPPGTTLDSHPFPGDREKSERRYQKQAADHDNDSRYMSEQEALREGPPQEPNTAHPRSPQLAPPSPSPQTQRPVTTGGVPPQQTQMQPQPQQRSSAAPQTSNATTSTTGHGQANHYLDHRRKSSGFQRFKEKISDAFHRRPSSSNRQAVEMAKRAEQANKTTSTVR</sequence>
<feature type="compositionally biased region" description="Low complexity" evidence="1">
    <location>
        <begin position="821"/>
        <end position="853"/>
    </location>
</feature>
<keyword evidence="3" id="KW-1185">Reference proteome</keyword>
<feature type="compositionally biased region" description="Low complexity" evidence="1">
    <location>
        <begin position="608"/>
        <end position="623"/>
    </location>
</feature>
<feature type="compositionally biased region" description="Basic and acidic residues" evidence="1">
    <location>
        <begin position="388"/>
        <end position="413"/>
    </location>
</feature>
<feature type="region of interest" description="Disordered" evidence="1">
    <location>
        <begin position="328"/>
        <end position="451"/>
    </location>
</feature>
<feature type="compositionally biased region" description="Polar residues" evidence="1">
    <location>
        <begin position="854"/>
        <end position="864"/>
    </location>
</feature>
<protein>
    <submittedName>
        <fullName evidence="2">Uncharacterized protein</fullName>
    </submittedName>
</protein>
<accession>A0A4P9ZYK2</accession>
<feature type="compositionally biased region" description="Polar residues" evidence="1">
    <location>
        <begin position="133"/>
        <end position="144"/>
    </location>
</feature>
<gene>
    <name evidence="2" type="ORF">BJ085DRAFT_36786</name>
</gene>
<proteinExistence type="predicted"/>